<protein>
    <submittedName>
        <fullName evidence="1">HAD-IB family hydrolase</fullName>
    </submittedName>
</protein>
<sequence>MTRRIAIFDFDGTLVGGDSLLPYLGRVAGRMRSGLVFARAIRAGLMSAGANPDDDLRTRIKAGMLRRALAGVPVSVAQAAAERMRGWQRWYEPTLTALKRHADAGDLVVVATGGLSLYIPILLEGLPVDRILATDMEVRDGVLTGEMQGGNCVRGEKARRVAALLHEAGPFAESHGYGNRPSDLPFLALTSHPTVIPTVPRK</sequence>
<dbReference type="SUPFAM" id="SSF56784">
    <property type="entry name" value="HAD-like"/>
    <property type="match status" value="1"/>
</dbReference>
<accession>A0A2K9NF53</accession>
<dbReference type="GO" id="GO:0016787">
    <property type="term" value="F:hydrolase activity"/>
    <property type="evidence" value="ECO:0007669"/>
    <property type="project" value="UniProtKB-KW"/>
</dbReference>
<dbReference type="AlphaFoldDB" id="A0A2K9NF53"/>
<dbReference type="InterPro" id="IPR023214">
    <property type="entry name" value="HAD_sf"/>
</dbReference>
<dbReference type="Pfam" id="PF12710">
    <property type="entry name" value="HAD"/>
    <property type="match status" value="1"/>
</dbReference>
<reference evidence="1 2" key="1">
    <citation type="submission" date="2017-12" db="EMBL/GenBank/DDBJ databases">
        <title>Genomes of bacteria within cyanobacterial aggregates.</title>
        <authorList>
            <person name="Cai H."/>
        </authorList>
    </citation>
    <scope>NUCLEOTIDE SEQUENCE [LARGE SCALE GENOMIC DNA]</scope>
    <source>
        <strain evidence="1 2">TH16</strain>
    </source>
</reference>
<proteinExistence type="predicted"/>
<dbReference type="Proteomes" id="UP000234752">
    <property type="component" value="Chromosome eg_1"/>
</dbReference>
<dbReference type="NCBIfam" id="TIGR01488">
    <property type="entry name" value="HAD-SF-IB"/>
    <property type="match status" value="1"/>
</dbReference>
<dbReference type="OrthoDB" id="9794212at2"/>
<dbReference type="RefSeq" id="WP_102113310.1">
    <property type="nucleotide sequence ID" value="NZ_BMGN01000002.1"/>
</dbReference>
<evidence type="ECO:0000313" key="1">
    <source>
        <dbReference type="EMBL" id="AUN31743.1"/>
    </source>
</evidence>
<keyword evidence="1" id="KW-0378">Hydrolase</keyword>
<dbReference type="KEGG" id="ncb:C0V82_07700"/>
<dbReference type="Gene3D" id="1.20.1440.100">
    <property type="entry name" value="SG protein - dephosphorylation function"/>
    <property type="match status" value="1"/>
</dbReference>
<gene>
    <name evidence="1" type="ORF">C0V82_07700</name>
</gene>
<dbReference type="EMBL" id="CP025611">
    <property type="protein sequence ID" value="AUN31743.1"/>
    <property type="molecule type" value="Genomic_DNA"/>
</dbReference>
<dbReference type="InterPro" id="IPR006385">
    <property type="entry name" value="HAD_hydro_SerB1"/>
</dbReference>
<dbReference type="InterPro" id="IPR036412">
    <property type="entry name" value="HAD-like_sf"/>
</dbReference>
<keyword evidence="2" id="KW-1185">Reference proteome</keyword>
<organism evidence="1 2">
    <name type="scientific">Niveispirillum cyanobacteriorum</name>
    <dbReference type="NCBI Taxonomy" id="1612173"/>
    <lineage>
        <taxon>Bacteria</taxon>
        <taxon>Pseudomonadati</taxon>
        <taxon>Pseudomonadota</taxon>
        <taxon>Alphaproteobacteria</taxon>
        <taxon>Rhodospirillales</taxon>
        <taxon>Azospirillaceae</taxon>
        <taxon>Niveispirillum</taxon>
    </lineage>
</organism>
<name>A0A2K9NF53_9PROT</name>
<evidence type="ECO:0000313" key="2">
    <source>
        <dbReference type="Proteomes" id="UP000234752"/>
    </source>
</evidence>
<dbReference type="NCBIfam" id="TIGR01490">
    <property type="entry name" value="HAD-SF-IB-hyp1"/>
    <property type="match status" value="1"/>
</dbReference>
<dbReference type="Gene3D" id="3.40.50.1000">
    <property type="entry name" value="HAD superfamily/HAD-like"/>
    <property type="match status" value="1"/>
</dbReference>